<comment type="caution">
    <text evidence="2">The sequence shown here is derived from an EMBL/GenBank/DDBJ whole genome shotgun (WGS) entry which is preliminary data.</text>
</comment>
<evidence type="ECO:0000313" key="3">
    <source>
        <dbReference type="Proteomes" id="UP000444721"/>
    </source>
</evidence>
<feature type="domain" description="DUF4116" evidence="1">
    <location>
        <begin position="134"/>
        <end position="177"/>
    </location>
</feature>
<name>A0A6A5BR04_NAEFO</name>
<protein>
    <recommendedName>
        <fullName evidence="1">DUF4116 domain-containing protein</fullName>
    </recommendedName>
</protein>
<dbReference type="VEuPathDB" id="AmoebaDB:NF0015310"/>
<dbReference type="VEuPathDB" id="AmoebaDB:NfTy_065610"/>
<gene>
    <name evidence="2" type="ORF">FDP41_005363</name>
</gene>
<accession>A0A6A5BR04</accession>
<reference evidence="2 3" key="1">
    <citation type="journal article" date="2019" name="Sci. Rep.">
        <title>Nanopore sequencing improves the draft genome of the human pathogenic amoeba Naegleria fowleri.</title>
        <authorList>
            <person name="Liechti N."/>
            <person name="Schurch N."/>
            <person name="Bruggmann R."/>
            <person name="Wittwer M."/>
        </authorList>
    </citation>
    <scope>NUCLEOTIDE SEQUENCE [LARGE SCALE GENOMIC DNA]</scope>
    <source>
        <strain evidence="2 3">ATCC 30894</strain>
    </source>
</reference>
<dbReference type="GeneID" id="68112581"/>
<evidence type="ECO:0000313" key="2">
    <source>
        <dbReference type="EMBL" id="KAF0975369.1"/>
    </source>
</evidence>
<sequence length="187" mass="22377">MLQEHNRHHLSASIIEINHDGISFVDDEKSSCHDDDGNNRRNKQIKFSRHRTCLMKEDIHTLVKIIMMDFSNSNNTSVHNQYGDDEHSDHVDQIRNLQLLLKKKFSLQQEGKKKWLLNRELKYENFFPIEFMNDKEFMLNHIKKYGNGLEFAPPKLTEDRELVLQAVQLRGYDLYYVLILEVIKKWY</sequence>
<dbReference type="InterPro" id="IPR025197">
    <property type="entry name" value="DUF4116"/>
</dbReference>
<keyword evidence="3" id="KW-1185">Reference proteome</keyword>
<dbReference type="EMBL" id="VFQX01000044">
    <property type="protein sequence ID" value="KAF0975369.1"/>
    <property type="molecule type" value="Genomic_DNA"/>
</dbReference>
<dbReference type="RefSeq" id="XP_044560082.1">
    <property type="nucleotide sequence ID" value="XM_044708879.1"/>
</dbReference>
<dbReference type="Pfam" id="PF13475">
    <property type="entry name" value="DUF4116"/>
    <property type="match status" value="1"/>
</dbReference>
<evidence type="ECO:0000259" key="1">
    <source>
        <dbReference type="Pfam" id="PF13475"/>
    </source>
</evidence>
<dbReference type="VEuPathDB" id="AmoebaDB:FDP41_005363"/>
<organism evidence="2 3">
    <name type="scientific">Naegleria fowleri</name>
    <name type="common">Brain eating amoeba</name>
    <dbReference type="NCBI Taxonomy" id="5763"/>
    <lineage>
        <taxon>Eukaryota</taxon>
        <taxon>Discoba</taxon>
        <taxon>Heterolobosea</taxon>
        <taxon>Tetramitia</taxon>
        <taxon>Eutetramitia</taxon>
        <taxon>Vahlkampfiidae</taxon>
        <taxon>Naegleria</taxon>
    </lineage>
</organism>
<dbReference type="AlphaFoldDB" id="A0A6A5BR04"/>
<proteinExistence type="predicted"/>
<dbReference type="Proteomes" id="UP000444721">
    <property type="component" value="Unassembled WGS sequence"/>
</dbReference>